<dbReference type="InterPro" id="IPR050312">
    <property type="entry name" value="IolE/XylAMocC-like"/>
</dbReference>
<evidence type="ECO:0000259" key="1">
    <source>
        <dbReference type="Pfam" id="PF01261"/>
    </source>
</evidence>
<dbReference type="RefSeq" id="WP_118665290.1">
    <property type="nucleotide sequence ID" value="NZ_CP022725.1"/>
</dbReference>
<reference evidence="3 4" key="1">
    <citation type="journal article" date="2019" name="Sci. Rep.">
        <title>Differences in resource use lead to coexistence of seed-transmitted microbial populations.</title>
        <authorList>
            <person name="Torres-Cortes G."/>
            <person name="Garcia B.J."/>
            <person name="Compant S."/>
            <person name="Rezki S."/>
            <person name="Jones P."/>
            <person name="Preveaux A."/>
            <person name="Briand M."/>
            <person name="Roulet A."/>
            <person name="Bouchez O."/>
            <person name="Jacobson D."/>
            <person name="Barret M."/>
        </authorList>
    </citation>
    <scope>NUCLEOTIDE SEQUENCE [LARGE SCALE GENOMIC DNA]</scope>
    <source>
        <strain evidence="3 4">CFBP13511</strain>
    </source>
</reference>
<dbReference type="InterPro" id="IPR013022">
    <property type="entry name" value="Xyl_isomerase-like_TIM-brl"/>
</dbReference>
<dbReference type="InterPro" id="IPR036237">
    <property type="entry name" value="Xyl_isomerase-like_sf"/>
</dbReference>
<dbReference type="AlphaFoldDB" id="A0A354AED8"/>
<dbReference type="PIRSF" id="PIRSF036778">
    <property type="entry name" value="UCP036778"/>
    <property type="match status" value="1"/>
</dbReference>
<organism evidence="3 4">
    <name type="scientific">Erwinia persicina</name>
    <dbReference type="NCBI Taxonomy" id="55211"/>
    <lineage>
        <taxon>Bacteria</taxon>
        <taxon>Pseudomonadati</taxon>
        <taxon>Pseudomonadota</taxon>
        <taxon>Gammaproteobacteria</taxon>
        <taxon>Enterobacterales</taxon>
        <taxon>Erwiniaceae</taxon>
        <taxon>Erwinia</taxon>
    </lineage>
</organism>
<name>A0A354AED8_9GAMM</name>
<keyword evidence="3" id="KW-0413">Isomerase</keyword>
<dbReference type="SUPFAM" id="SSF51658">
    <property type="entry name" value="Xylose isomerase-like"/>
    <property type="match status" value="1"/>
</dbReference>
<evidence type="ECO:0000313" key="2">
    <source>
        <dbReference type="EMBL" id="MBD8107747.1"/>
    </source>
</evidence>
<evidence type="ECO:0000313" key="5">
    <source>
        <dbReference type="Proteomes" id="UP000661012"/>
    </source>
</evidence>
<reference evidence="2 5" key="2">
    <citation type="journal article" date="2020" name="FEMS Microbiol. Ecol.">
        <title>Temporal dynamics of bacterial communities during seed development and maturation.</title>
        <authorList>
            <person name="Chesneau G."/>
            <person name="Torres-Cortes G."/>
            <person name="Briand M."/>
            <person name="Darrasse A."/>
            <person name="Preveaux A."/>
            <person name="Marais C."/>
            <person name="Jacques M.A."/>
            <person name="Shade A."/>
            <person name="Barret M."/>
        </authorList>
    </citation>
    <scope>NUCLEOTIDE SEQUENCE [LARGE SCALE GENOMIC DNA]</scope>
    <source>
        <strain evidence="2 5">CFBP13732</strain>
    </source>
</reference>
<dbReference type="GO" id="GO:0016853">
    <property type="term" value="F:isomerase activity"/>
    <property type="evidence" value="ECO:0007669"/>
    <property type="project" value="UniProtKB-KW"/>
</dbReference>
<accession>A0A354AED8</accession>
<dbReference type="EMBL" id="QGAC01000009">
    <property type="protein sequence ID" value="TKJ90378.1"/>
    <property type="molecule type" value="Genomic_DNA"/>
</dbReference>
<dbReference type="STRING" id="1219360.GCA_001571305_03819"/>
<dbReference type="GeneID" id="67474772"/>
<feature type="domain" description="Xylose isomerase-like TIM barrel" evidence="1">
    <location>
        <begin position="24"/>
        <end position="270"/>
    </location>
</feature>
<gene>
    <name evidence="3" type="ORF">EpCFBP13511_10940</name>
    <name evidence="2" type="ORF">IFT93_15205</name>
</gene>
<dbReference type="InterPro" id="IPR014621">
    <property type="entry name" value="UCP036778_sugar_epimerase"/>
</dbReference>
<dbReference type="Proteomes" id="UP000306393">
    <property type="component" value="Unassembled WGS sequence"/>
</dbReference>
<keyword evidence="5" id="KW-1185">Reference proteome</keyword>
<sequence length="271" mass="29894">MAIDPTRFCVNRKIAPALSIDAFFQLVQKLGLHKVELRNDMKGGSVTDNLSHQQVRELAEKYGLEIVTINALYPFNQISDDLLARAESLLKDAQGIGAKALVMCPLNDGTKISAEDTRQALTTLAPLFARYGVEGLVEPLGFPVSSLRSAAQAQQLIRQANVPFKIVLDTFHHHLYEGAEQDFADGIDIDQIGLVHLSGVIDGRPVSELTDEERLMLSSDDLLKSVWQVERLEALGYTGVYAFEPFASVMDSWSAADIEREIRQSIALLQA</sequence>
<evidence type="ECO:0000313" key="3">
    <source>
        <dbReference type="EMBL" id="TKJ90378.1"/>
    </source>
</evidence>
<protein>
    <submittedName>
        <fullName evidence="3">Inosose isomerase</fullName>
    </submittedName>
    <submittedName>
        <fullName evidence="2">TIM barrel protein</fullName>
    </submittedName>
</protein>
<proteinExistence type="predicted"/>
<evidence type="ECO:0000313" key="4">
    <source>
        <dbReference type="Proteomes" id="UP000306393"/>
    </source>
</evidence>
<dbReference type="PANTHER" id="PTHR12110:SF21">
    <property type="entry name" value="XYLOSE ISOMERASE-LIKE TIM BARREL DOMAIN-CONTAINING PROTEIN"/>
    <property type="match status" value="1"/>
</dbReference>
<dbReference type="OrthoDB" id="2274384at2"/>
<dbReference type="KEGG" id="epe:CI789_19830"/>
<dbReference type="EMBL" id="JACYNN010000011">
    <property type="protein sequence ID" value="MBD8107747.1"/>
    <property type="molecule type" value="Genomic_DNA"/>
</dbReference>
<dbReference type="Pfam" id="PF01261">
    <property type="entry name" value="AP_endonuc_2"/>
    <property type="match status" value="1"/>
</dbReference>
<comment type="caution">
    <text evidence="3">The sequence shown here is derived from an EMBL/GenBank/DDBJ whole genome shotgun (WGS) entry which is preliminary data.</text>
</comment>
<dbReference type="Proteomes" id="UP000661012">
    <property type="component" value="Unassembled WGS sequence"/>
</dbReference>
<dbReference type="Gene3D" id="3.20.20.150">
    <property type="entry name" value="Divalent-metal-dependent TIM barrel enzymes"/>
    <property type="match status" value="1"/>
</dbReference>
<dbReference type="PANTHER" id="PTHR12110">
    <property type="entry name" value="HYDROXYPYRUVATE ISOMERASE"/>
    <property type="match status" value="1"/>
</dbReference>